<dbReference type="Pfam" id="PF07715">
    <property type="entry name" value="Plug"/>
    <property type="match status" value="1"/>
</dbReference>
<evidence type="ECO:0000313" key="16">
    <source>
        <dbReference type="EMBL" id="MBN7796560.1"/>
    </source>
</evidence>
<evidence type="ECO:0000256" key="5">
    <source>
        <dbReference type="ARBA" id="ARBA00022692"/>
    </source>
</evidence>
<feature type="chain" id="PRO_5036806152" evidence="13">
    <location>
        <begin position="29"/>
        <end position="784"/>
    </location>
</feature>
<keyword evidence="9 11" id="KW-0472">Membrane</keyword>
<evidence type="ECO:0000256" key="8">
    <source>
        <dbReference type="ARBA" id="ARBA00023077"/>
    </source>
</evidence>
<evidence type="ECO:0000256" key="6">
    <source>
        <dbReference type="ARBA" id="ARBA00023004"/>
    </source>
</evidence>
<dbReference type="GO" id="GO:0006826">
    <property type="term" value="P:iron ion transport"/>
    <property type="evidence" value="ECO:0007669"/>
    <property type="project" value="UniProtKB-KW"/>
</dbReference>
<keyword evidence="3 11" id="KW-1134">Transmembrane beta strand</keyword>
<evidence type="ECO:0000256" key="7">
    <source>
        <dbReference type="ARBA" id="ARBA00023065"/>
    </source>
</evidence>
<dbReference type="Gene3D" id="2.40.170.20">
    <property type="entry name" value="TonB-dependent receptor, beta-barrel domain"/>
    <property type="match status" value="2"/>
</dbReference>
<dbReference type="EMBL" id="JAFKCZ010000005">
    <property type="protein sequence ID" value="MBN7796560.1"/>
    <property type="molecule type" value="Genomic_DNA"/>
</dbReference>
<dbReference type="PANTHER" id="PTHR32552:SF81">
    <property type="entry name" value="TONB-DEPENDENT OUTER MEMBRANE RECEPTOR"/>
    <property type="match status" value="1"/>
</dbReference>
<dbReference type="Proteomes" id="UP000664303">
    <property type="component" value="Unassembled WGS sequence"/>
</dbReference>
<evidence type="ECO:0000256" key="1">
    <source>
        <dbReference type="ARBA" id="ARBA00004571"/>
    </source>
</evidence>
<comment type="subcellular location">
    <subcellularLocation>
        <location evidence="1 11">Cell outer membrane</location>
        <topology evidence="1 11">Multi-pass membrane protein</topology>
    </subcellularLocation>
</comment>
<reference evidence="16" key="1">
    <citation type="submission" date="2021-02" db="EMBL/GenBank/DDBJ databases">
        <title>PHA producing bacteria isolated from coastal sediment in Guangdong, Shenzhen.</title>
        <authorList>
            <person name="Zheng W."/>
            <person name="Yu S."/>
            <person name="Huang Y."/>
        </authorList>
    </citation>
    <scope>NUCLEOTIDE SEQUENCE</scope>
    <source>
        <strain evidence="16">TN14-10</strain>
    </source>
</reference>
<keyword evidence="13" id="KW-0732">Signal</keyword>
<dbReference type="GO" id="GO:0009279">
    <property type="term" value="C:cell outer membrane"/>
    <property type="evidence" value="ECO:0007669"/>
    <property type="project" value="UniProtKB-SubCell"/>
</dbReference>
<dbReference type="Pfam" id="PF00593">
    <property type="entry name" value="TonB_dep_Rec_b-barrel"/>
    <property type="match status" value="1"/>
</dbReference>
<dbReference type="InterPro" id="IPR000531">
    <property type="entry name" value="Beta-barrel_TonB"/>
</dbReference>
<dbReference type="PANTHER" id="PTHR32552">
    <property type="entry name" value="FERRICHROME IRON RECEPTOR-RELATED"/>
    <property type="match status" value="1"/>
</dbReference>
<feature type="domain" description="TonB-dependent receptor-like beta-barrel" evidence="14">
    <location>
        <begin position="319"/>
        <end position="747"/>
    </location>
</feature>
<keyword evidence="2 11" id="KW-0813">Transport</keyword>
<keyword evidence="16" id="KW-0675">Receptor</keyword>
<evidence type="ECO:0000256" key="12">
    <source>
        <dbReference type="RuleBase" id="RU003357"/>
    </source>
</evidence>
<proteinExistence type="inferred from homology"/>
<name>A0A939ILJ5_9GAMM</name>
<keyword evidence="10 11" id="KW-0998">Cell outer membrane</keyword>
<evidence type="ECO:0000256" key="9">
    <source>
        <dbReference type="ARBA" id="ARBA00023136"/>
    </source>
</evidence>
<evidence type="ECO:0000256" key="4">
    <source>
        <dbReference type="ARBA" id="ARBA00022496"/>
    </source>
</evidence>
<keyword evidence="6" id="KW-0408">Iron</keyword>
<feature type="domain" description="TonB-dependent receptor plug" evidence="15">
    <location>
        <begin position="53"/>
        <end position="160"/>
    </location>
</feature>
<dbReference type="PROSITE" id="PS51257">
    <property type="entry name" value="PROKAR_LIPOPROTEIN"/>
    <property type="match status" value="1"/>
</dbReference>
<gene>
    <name evidence="16" type="ORF">JYP50_08160</name>
</gene>
<keyword evidence="8 12" id="KW-0798">TonB box</keyword>
<evidence type="ECO:0000259" key="15">
    <source>
        <dbReference type="Pfam" id="PF07715"/>
    </source>
</evidence>
<evidence type="ECO:0000256" key="13">
    <source>
        <dbReference type="SAM" id="SignalP"/>
    </source>
</evidence>
<accession>A0A939ILJ5</accession>
<dbReference type="AlphaFoldDB" id="A0A939ILJ5"/>
<comment type="caution">
    <text evidence="16">The sequence shown here is derived from an EMBL/GenBank/DDBJ whole genome shotgun (WGS) entry which is preliminary data.</text>
</comment>
<dbReference type="InterPro" id="IPR039426">
    <property type="entry name" value="TonB-dep_rcpt-like"/>
</dbReference>
<dbReference type="InterPro" id="IPR036942">
    <property type="entry name" value="Beta-barrel_TonB_sf"/>
</dbReference>
<dbReference type="RefSeq" id="WP_206560003.1">
    <property type="nucleotide sequence ID" value="NZ_JAFKCZ010000005.1"/>
</dbReference>
<keyword evidence="4" id="KW-0410">Iron transport</keyword>
<organism evidence="16 17">
    <name type="scientific">Parahaliea mediterranea</name>
    <dbReference type="NCBI Taxonomy" id="651086"/>
    <lineage>
        <taxon>Bacteria</taxon>
        <taxon>Pseudomonadati</taxon>
        <taxon>Pseudomonadota</taxon>
        <taxon>Gammaproteobacteria</taxon>
        <taxon>Cellvibrionales</taxon>
        <taxon>Halieaceae</taxon>
        <taxon>Parahaliea</taxon>
    </lineage>
</organism>
<evidence type="ECO:0000256" key="11">
    <source>
        <dbReference type="PROSITE-ProRule" id="PRU01360"/>
    </source>
</evidence>
<protein>
    <submittedName>
        <fullName evidence="16">TonB-dependent receptor</fullName>
    </submittedName>
</protein>
<evidence type="ECO:0000256" key="2">
    <source>
        <dbReference type="ARBA" id="ARBA00022448"/>
    </source>
</evidence>
<dbReference type="SUPFAM" id="SSF56935">
    <property type="entry name" value="Porins"/>
    <property type="match status" value="1"/>
</dbReference>
<feature type="signal peptide" evidence="13">
    <location>
        <begin position="1"/>
        <end position="28"/>
    </location>
</feature>
<evidence type="ECO:0000259" key="14">
    <source>
        <dbReference type="Pfam" id="PF00593"/>
    </source>
</evidence>
<keyword evidence="17" id="KW-1185">Reference proteome</keyword>
<evidence type="ECO:0000256" key="3">
    <source>
        <dbReference type="ARBA" id="ARBA00022452"/>
    </source>
</evidence>
<evidence type="ECO:0000313" key="17">
    <source>
        <dbReference type="Proteomes" id="UP000664303"/>
    </source>
</evidence>
<evidence type="ECO:0000256" key="10">
    <source>
        <dbReference type="ARBA" id="ARBA00023237"/>
    </source>
</evidence>
<comment type="similarity">
    <text evidence="11 12">Belongs to the TonB-dependent receptor family.</text>
</comment>
<keyword evidence="5 11" id="KW-0812">Transmembrane</keyword>
<sequence length="784" mass="85639">MTHPRFHYRPGPLCAALALAACAAPAGAQDASSGNWALEEVVVTAQKRAQSSQDLGLSVSALNGDALREQGIAQVEDLARFVPNVSSLNISGGGVPIVIVRGVGLQNFRVNDSPTTALYIDEVYQTSVISADFTMFDLERVELLKGPQGGLYGRNSISGAMQVISNKPYVGEPAGGYLNAEYGRYNRRQLEGAASFPLNDTAAMRVSGRWEQSDDTQFKSQPGGFHHGEADRWAARSLLRLEPGDNVDILFKVHGGADQSELPLLQPVGTFADLGTAADAGLDIANADNIALGSLIPALCPSLLAGRGVNGDCVYNTGGRPSDYGLDGGRYQSAADFGGYLDNTWYGASINANLALGDYTLTSISAYDNIDYRRDTDLDGLPIEHTHSDYRTQIDSWSQEFRVAFDDSDTVSWVAGLTYGEDELVEASDLRGSEGLLPVAFGGAQRVDQNYEQTTRALALYAHGEWRFSPQWNLVAELRHTNADKQFEGLQVLDFGSFAAPFISYDDDTDFDNLSGKLALEWTPADNLLFYGSLSEGFKTGGFYGGFITAPEQLAPYDEETILAYEAGLKSDWLDDRLRLNGSVFYYDRQDVQQSATDTSGPVAVTRLTNVGDVEVSGAELDLTYQPVQALTLQLGLGYTDSELIDSDLVSATIPGMPESPIEGTNTPNYSKVNANFLGRYQRDLGDDLYGRLQLEVSYRSERDLNLVTNWREGALLTEPAYTLTNLRLGLGSHQNDWEVMLFVENLTDERYRTLLRDNGLRGMHTLYGDPRIWGASFTYHWGS</sequence>
<dbReference type="InterPro" id="IPR012910">
    <property type="entry name" value="Plug_dom"/>
</dbReference>
<keyword evidence="7" id="KW-0406">Ion transport</keyword>
<dbReference type="PROSITE" id="PS52016">
    <property type="entry name" value="TONB_DEPENDENT_REC_3"/>
    <property type="match status" value="1"/>
</dbReference>